<dbReference type="RefSeq" id="WP_074956812.1">
    <property type="nucleotide sequence ID" value="NZ_BJXR01000036.1"/>
</dbReference>
<proteinExistence type="predicted"/>
<organism evidence="2 3">
    <name type="scientific">Myxococcus fulvus</name>
    <dbReference type="NCBI Taxonomy" id="33"/>
    <lineage>
        <taxon>Bacteria</taxon>
        <taxon>Pseudomonadati</taxon>
        <taxon>Myxococcota</taxon>
        <taxon>Myxococcia</taxon>
        <taxon>Myxococcales</taxon>
        <taxon>Cystobacterineae</taxon>
        <taxon>Myxococcaceae</taxon>
        <taxon>Myxococcus</taxon>
    </lineage>
</organism>
<feature type="signal peptide" evidence="1">
    <location>
        <begin position="1"/>
        <end position="25"/>
    </location>
</feature>
<feature type="chain" id="PRO_5046681394" description="Lipoprotein" evidence="1">
    <location>
        <begin position="26"/>
        <end position="525"/>
    </location>
</feature>
<name>A0ABY1CN03_MYXFU</name>
<evidence type="ECO:0000313" key="2">
    <source>
        <dbReference type="EMBL" id="SEU25328.1"/>
    </source>
</evidence>
<accession>A0ABY1CN03</accession>
<protein>
    <recommendedName>
        <fullName evidence="4">Lipoprotein</fullName>
    </recommendedName>
</protein>
<sequence length="525" mass="57128">MWKRKDVLCRVLMALALVAGSPSVAQEDGGVGRAVRISSGSWTAMDAAVEAGFLTRYQYSQGVSLLPTSQALWQETLSTGALDGLDLLVVDAEEDTALLVDEGVALSDVLRQLIGPDVDRLRPDEMYGDDSKPLVPQLVLVLPAGTLAELFPEGSEVEVHPVLALEPQRLLGVRPQTPCEGKCDEPLAATQVVATRLDDGAVLPLPVQVLANQPPDTAPQPVVNRGSLQIDIVSRTETGVLLRAEAGSGADLYQWVVTSANGTRWTLGDTTSSAVEFTMEAEQGTDTRLLLCARMLVWDPLRQRWLIKELPGCHLDTFPPPEKFVGVIPEAQTCPQQSDLLVVHMDDEDGKSASTSRGWLGGITSDRNTTLRFCRVDAAKFKPLSKDSIRQNHYAVLMLGDTCPAGSYRFSRYFDNEDKSNANYVRVHFDWRPSSADKNTSLVFCVFLAAGTTGSTMSEMPQLGFSYGVLAAADFSRALATGTLDSNDEDDTNKNTYTDPHSIYNHVVPIISMSTDTRIRLAKVR</sequence>
<dbReference type="Proteomes" id="UP000183760">
    <property type="component" value="Unassembled WGS sequence"/>
</dbReference>
<evidence type="ECO:0008006" key="4">
    <source>
        <dbReference type="Google" id="ProtNLM"/>
    </source>
</evidence>
<gene>
    <name evidence="2" type="ORF">SAMN05443572_10782</name>
</gene>
<dbReference type="EMBL" id="FOIB01000007">
    <property type="protein sequence ID" value="SEU25328.1"/>
    <property type="molecule type" value="Genomic_DNA"/>
</dbReference>
<keyword evidence="1" id="KW-0732">Signal</keyword>
<keyword evidence="3" id="KW-1185">Reference proteome</keyword>
<reference evidence="2 3" key="1">
    <citation type="submission" date="2016-10" db="EMBL/GenBank/DDBJ databases">
        <authorList>
            <person name="Varghese N."/>
            <person name="Submissions S."/>
        </authorList>
    </citation>
    <scope>NUCLEOTIDE SEQUENCE [LARGE SCALE GENOMIC DNA]</scope>
    <source>
        <strain evidence="2 3">DSM 16525</strain>
    </source>
</reference>
<comment type="caution">
    <text evidence="2">The sequence shown here is derived from an EMBL/GenBank/DDBJ whole genome shotgun (WGS) entry which is preliminary data.</text>
</comment>
<evidence type="ECO:0000313" key="3">
    <source>
        <dbReference type="Proteomes" id="UP000183760"/>
    </source>
</evidence>
<evidence type="ECO:0000256" key="1">
    <source>
        <dbReference type="SAM" id="SignalP"/>
    </source>
</evidence>